<dbReference type="Pfam" id="PF07690">
    <property type="entry name" value="MFS_1"/>
    <property type="match status" value="1"/>
</dbReference>
<name>A0A0C9ZDK7_9AGAM</name>
<reference evidence="9" key="2">
    <citation type="submission" date="2015-01" db="EMBL/GenBank/DDBJ databases">
        <title>Evolutionary Origins and Diversification of the Mycorrhizal Mutualists.</title>
        <authorList>
            <consortium name="DOE Joint Genome Institute"/>
            <consortium name="Mycorrhizal Genomics Consortium"/>
            <person name="Kohler A."/>
            <person name="Kuo A."/>
            <person name="Nagy L.G."/>
            <person name="Floudas D."/>
            <person name="Copeland A."/>
            <person name="Barry K.W."/>
            <person name="Cichocki N."/>
            <person name="Veneault-Fourrey C."/>
            <person name="LaButti K."/>
            <person name="Lindquist E.A."/>
            <person name="Lipzen A."/>
            <person name="Lundell T."/>
            <person name="Morin E."/>
            <person name="Murat C."/>
            <person name="Riley R."/>
            <person name="Ohm R."/>
            <person name="Sun H."/>
            <person name="Tunlid A."/>
            <person name="Henrissat B."/>
            <person name="Grigoriev I.V."/>
            <person name="Hibbett D.S."/>
            <person name="Martin F."/>
        </authorList>
    </citation>
    <scope>NUCLEOTIDE SEQUENCE [LARGE SCALE GENOMIC DNA]</scope>
    <source>
        <strain evidence="9">441</strain>
    </source>
</reference>
<keyword evidence="3 6" id="KW-1133">Transmembrane helix</keyword>
<evidence type="ECO:0000256" key="4">
    <source>
        <dbReference type="ARBA" id="ARBA00023136"/>
    </source>
</evidence>
<evidence type="ECO:0000256" key="5">
    <source>
        <dbReference type="SAM" id="MobiDB-lite"/>
    </source>
</evidence>
<feature type="compositionally biased region" description="Basic and acidic residues" evidence="5">
    <location>
        <begin position="263"/>
        <end position="273"/>
    </location>
</feature>
<feature type="transmembrane region" description="Helical" evidence="6">
    <location>
        <begin position="211"/>
        <end position="232"/>
    </location>
</feature>
<dbReference type="Gene3D" id="1.20.1250.20">
    <property type="entry name" value="MFS general substrate transporter like domains"/>
    <property type="match status" value="1"/>
</dbReference>
<proteinExistence type="predicted"/>
<dbReference type="GO" id="GO:0035879">
    <property type="term" value="P:plasma membrane lactate transport"/>
    <property type="evidence" value="ECO:0007669"/>
    <property type="project" value="TreeGrafter"/>
</dbReference>
<evidence type="ECO:0000256" key="3">
    <source>
        <dbReference type="ARBA" id="ARBA00022989"/>
    </source>
</evidence>
<evidence type="ECO:0000256" key="2">
    <source>
        <dbReference type="ARBA" id="ARBA00022692"/>
    </source>
</evidence>
<feature type="domain" description="Major facilitator superfamily (MFS) profile" evidence="7">
    <location>
        <begin position="35"/>
        <end position="281"/>
    </location>
</feature>
<dbReference type="PANTHER" id="PTHR23508:SF10">
    <property type="entry name" value="CARBOXYLIC ACID TRANSPORTER PROTEIN HOMOLOG"/>
    <property type="match status" value="1"/>
</dbReference>
<accession>A0A0C9ZDK7</accession>
<organism evidence="8 9">
    <name type="scientific">Pisolithus microcarpus 441</name>
    <dbReference type="NCBI Taxonomy" id="765257"/>
    <lineage>
        <taxon>Eukaryota</taxon>
        <taxon>Fungi</taxon>
        <taxon>Dikarya</taxon>
        <taxon>Basidiomycota</taxon>
        <taxon>Agaricomycotina</taxon>
        <taxon>Agaricomycetes</taxon>
        <taxon>Agaricomycetidae</taxon>
        <taxon>Boletales</taxon>
        <taxon>Sclerodermatineae</taxon>
        <taxon>Pisolithaceae</taxon>
        <taxon>Pisolithus</taxon>
    </lineage>
</organism>
<feature type="region of interest" description="Disordered" evidence="5">
    <location>
        <begin position="249"/>
        <end position="281"/>
    </location>
</feature>
<evidence type="ECO:0000256" key="6">
    <source>
        <dbReference type="SAM" id="Phobius"/>
    </source>
</evidence>
<dbReference type="AlphaFoldDB" id="A0A0C9ZDK7"/>
<reference evidence="8 9" key="1">
    <citation type="submission" date="2014-04" db="EMBL/GenBank/DDBJ databases">
        <authorList>
            <consortium name="DOE Joint Genome Institute"/>
            <person name="Kuo A."/>
            <person name="Kohler A."/>
            <person name="Costa M.D."/>
            <person name="Nagy L.G."/>
            <person name="Floudas D."/>
            <person name="Copeland A."/>
            <person name="Barry K.W."/>
            <person name="Cichocki N."/>
            <person name="Veneault-Fourrey C."/>
            <person name="LaButti K."/>
            <person name="Lindquist E.A."/>
            <person name="Lipzen A."/>
            <person name="Lundell T."/>
            <person name="Morin E."/>
            <person name="Murat C."/>
            <person name="Sun H."/>
            <person name="Tunlid A."/>
            <person name="Henrissat B."/>
            <person name="Grigoriev I.V."/>
            <person name="Hibbett D.S."/>
            <person name="Martin F."/>
            <person name="Nordberg H.P."/>
            <person name="Cantor M.N."/>
            <person name="Hua S.X."/>
        </authorList>
    </citation>
    <scope>NUCLEOTIDE SEQUENCE [LARGE SCALE GENOMIC DNA]</scope>
    <source>
        <strain evidence="8 9">441</strain>
    </source>
</reference>
<dbReference type="InterPro" id="IPR020846">
    <property type="entry name" value="MFS_dom"/>
</dbReference>
<dbReference type="GO" id="GO:0015355">
    <property type="term" value="F:secondary active monocarboxylate transmembrane transporter activity"/>
    <property type="evidence" value="ECO:0007669"/>
    <property type="project" value="TreeGrafter"/>
</dbReference>
<gene>
    <name evidence="8" type="ORF">PISMIDRAFT_22082</name>
</gene>
<feature type="transmembrane region" description="Helical" evidence="6">
    <location>
        <begin position="71"/>
        <end position="93"/>
    </location>
</feature>
<feature type="transmembrane region" description="Helical" evidence="6">
    <location>
        <begin position="169"/>
        <end position="191"/>
    </location>
</feature>
<evidence type="ECO:0000313" key="8">
    <source>
        <dbReference type="EMBL" id="KIK27406.1"/>
    </source>
</evidence>
<dbReference type="SUPFAM" id="SSF103473">
    <property type="entry name" value="MFS general substrate transporter"/>
    <property type="match status" value="1"/>
</dbReference>
<evidence type="ECO:0000256" key="1">
    <source>
        <dbReference type="ARBA" id="ARBA00004141"/>
    </source>
</evidence>
<dbReference type="PANTHER" id="PTHR23508">
    <property type="entry name" value="CARBOXYLIC ACID TRANSPORTER PROTEIN HOMOLOG"/>
    <property type="match status" value="1"/>
</dbReference>
<feature type="transmembrane region" description="Helical" evidence="6">
    <location>
        <begin position="126"/>
        <end position="148"/>
    </location>
</feature>
<feature type="compositionally biased region" description="Acidic residues" evidence="5">
    <location>
        <begin position="252"/>
        <end position="262"/>
    </location>
</feature>
<dbReference type="HOGENOM" id="CLU_804479_0_0_1"/>
<dbReference type="CDD" id="cd17316">
    <property type="entry name" value="MFS_SV2_like"/>
    <property type="match status" value="1"/>
</dbReference>
<evidence type="ECO:0000313" key="9">
    <source>
        <dbReference type="Proteomes" id="UP000054018"/>
    </source>
</evidence>
<dbReference type="InterPro" id="IPR036259">
    <property type="entry name" value="MFS_trans_sf"/>
</dbReference>
<dbReference type="Proteomes" id="UP000054018">
    <property type="component" value="Unassembled WGS sequence"/>
</dbReference>
<dbReference type="OrthoDB" id="5296287at2759"/>
<dbReference type="GO" id="GO:0005886">
    <property type="term" value="C:plasma membrane"/>
    <property type="evidence" value="ECO:0007669"/>
    <property type="project" value="TreeGrafter"/>
</dbReference>
<dbReference type="InterPro" id="IPR011701">
    <property type="entry name" value="MFS"/>
</dbReference>
<protein>
    <recommendedName>
        <fullName evidence="7">Major facilitator superfamily (MFS) profile domain-containing protein</fullName>
    </recommendedName>
</protein>
<keyword evidence="2 6" id="KW-0812">Transmembrane</keyword>
<keyword evidence="9" id="KW-1185">Reference proteome</keyword>
<evidence type="ECO:0000259" key="7">
    <source>
        <dbReference type="PROSITE" id="PS50850"/>
    </source>
</evidence>
<dbReference type="PROSITE" id="PS50850">
    <property type="entry name" value="MFS"/>
    <property type="match status" value="1"/>
</dbReference>
<keyword evidence="4 6" id="KW-0472">Membrane</keyword>
<comment type="subcellular location">
    <subcellularLocation>
        <location evidence="1">Membrane</location>
        <topology evidence="1">Multi-pass membrane protein</topology>
    </subcellularLocation>
</comment>
<feature type="transmembrane region" description="Helical" evidence="6">
    <location>
        <begin position="21"/>
        <end position="43"/>
    </location>
</feature>
<feature type="transmembrane region" description="Helical" evidence="6">
    <location>
        <begin position="100"/>
        <end position="120"/>
    </location>
</feature>
<dbReference type="STRING" id="765257.A0A0C9ZDK7"/>
<dbReference type="EMBL" id="KN833696">
    <property type="protein sequence ID" value="KIK27406.1"/>
    <property type="molecule type" value="Genomic_DNA"/>
</dbReference>
<sequence length="281" mass="30321">MAPRFLQSLVPRREKRNGGGTLRALKSLTFLQILQFVTGWLAWTCDAFDFFCVSLSVNTLAADFDKEPGQITTAITLTLLFRSLGAVVFGILSDRYGRKWPLVANLAIVCSIEIGTSFVTTFTQFLAARALFGIAMGGIWGLAASTALENLPVELRGLGSGIVQQGYACGYLFASVINLTVVPHTSHSWLGGNNFRTTVTVNGVTKNVPDYATVQGILIGVVAAYLIVITILGPENHAAHFENAKTAFEEGAGADEMEEDDALEKPRSIRELDGKDDDEIA</sequence>